<dbReference type="eggNOG" id="COG0797">
    <property type="taxonomic scope" value="Bacteria"/>
</dbReference>
<dbReference type="GO" id="GO:0071555">
    <property type="term" value="P:cell wall organization"/>
    <property type="evidence" value="ECO:0007669"/>
    <property type="project" value="UniProtKB-KW"/>
</dbReference>
<dbReference type="HAMAP" id="MF_02071">
    <property type="entry name" value="RlpA"/>
    <property type="match status" value="1"/>
</dbReference>
<evidence type="ECO:0000256" key="2">
    <source>
        <dbReference type="ARBA" id="ARBA00023316"/>
    </source>
</evidence>
<dbReference type="InterPro" id="IPR012997">
    <property type="entry name" value="RplA"/>
</dbReference>
<dbReference type="KEGG" id="scs:Sta7437_3590"/>
<dbReference type="InterPro" id="IPR009009">
    <property type="entry name" value="RlpA-like_DPBB"/>
</dbReference>
<dbReference type="PANTHER" id="PTHR34183:SF8">
    <property type="entry name" value="ENDOLYTIC PEPTIDOGLYCAN TRANSGLYCOSYLASE RLPA-RELATED"/>
    <property type="match status" value="1"/>
</dbReference>
<evidence type="ECO:0000259" key="5">
    <source>
        <dbReference type="Pfam" id="PF03330"/>
    </source>
</evidence>
<protein>
    <recommendedName>
        <fullName evidence="3">Probable endolytic peptidoglycan transglycosylase RlpA</fullName>
        <ecNumber evidence="3">4.2.2.-</ecNumber>
    </recommendedName>
</protein>
<dbReference type="SUPFAM" id="SSF50685">
    <property type="entry name" value="Barwin-like endoglucanases"/>
    <property type="match status" value="1"/>
</dbReference>
<dbReference type="PATRIC" id="fig|111780.3.peg.3717"/>
<gene>
    <name evidence="3" type="primary">rlpA</name>
    <name evidence="6" type="ordered locus">Sta7437_3590</name>
</gene>
<evidence type="ECO:0000256" key="4">
    <source>
        <dbReference type="RuleBase" id="RU003495"/>
    </source>
</evidence>
<comment type="function">
    <text evidence="3">Lytic transglycosylase with a strong preference for naked glycan strands that lack stem peptides.</text>
</comment>
<proteinExistence type="inferred from homology"/>
<dbReference type="Gene3D" id="2.40.40.10">
    <property type="entry name" value="RlpA-like domain"/>
    <property type="match status" value="1"/>
</dbReference>
<dbReference type="HOGENOM" id="CLU_042923_6_2_3"/>
<evidence type="ECO:0000313" key="6">
    <source>
        <dbReference type="EMBL" id="AFZ37088.1"/>
    </source>
</evidence>
<dbReference type="InterPro" id="IPR034718">
    <property type="entry name" value="RlpA"/>
</dbReference>
<evidence type="ECO:0000256" key="3">
    <source>
        <dbReference type="HAMAP-Rule" id="MF_02071"/>
    </source>
</evidence>
<dbReference type="CDD" id="cd22268">
    <property type="entry name" value="DPBB_RlpA-like"/>
    <property type="match status" value="1"/>
</dbReference>
<dbReference type="GO" id="GO:0000270">
    <property type="term" value="P:peptidoglycan metabolic process"/>
    <property type="evidence" value="ECO:0007669"/>
    <property type="project" value="UniProtKB-UniRule"/>
</dbReference>
<keyword evidence="7" id="KW-1185">Reference proteome</keyword>
<feature type="domain" description="RlpA-like protein double-psi beta-barrel" evidence="5">
    <location>
        <begin position="103"/>
        <end position="191"/>
    </location>
</feature>
<sequence>MMKKNSLGLITTLVALGTTSLFSYFTPRATAANLRKSLNSKQNVSQAIVDRKLSSHLKSRSNKNLFKSNHKPKFSKNIFSLTNKTNLNLPKPSSTIQIAQAVASGEASWYGPGFNGRTTANGEVFNQNELTAAHPNLPFGTKVKVTNMNNGRSVVVRINDRGPYAGGRIIDLSAAAARILGVITSGVAPVQLEILGR</sequence>
<reference evidence="7" key="1">
    <citation type="journal article" date="2013" name="Proc. Natl. Acad. Sci. U.S.A.">
        <title>Improving the coverage of the cyanobacterial phylum using diversity-driven genome sequencing.</title>
        <authorList>
            <person name="Shih P.M."/>
            <person name="Wu D."/>
            <person name="Latifi A."/>
            <person name="Axen S.D."/>
            <person name="Fewer D.P."/>
            <person name="Talla E."/>
            <person name="Calteau A."/>
            <person name="Cai F."/>
            <person name="Tandeau de Marsac N."/>
            <person name="Rippka R."/>
            <person name="Herdman M."/>
            <person name="Sivonen K."/>
            <person name="Coursin T."/>
            <person name="Laurent T."/>
            <person name="Goodwin L."/>
            <person name="Nolan M."/>
            <person name="Davenport K.W."/>
            <person name="Han C.S."/>
            <person name="Rubin E.M."/>
            <person name="Eisen J.A."/>
            <person name="Woyke T."/>
            <person name="Gugger M."/>
            <person name="Kerfeld C.A."/>
        </authorList>
    </citation>
    <scope>NUCLEOTIDE SEQUENCE [LARGE SCALE GENOMIC DNA]</scope>
    <source>
        <strain evidence="7">ATCC 29371 / PCC 7437</strain>
    </source>
</reference>
<accession>K9XX40</accession>
<keyword evidence="1 3" id="KW-0456">Lyase</keyword>
<keyword evidence="2 3" id="KW-0961">Cell wall biogenesis/degradation</keyword>
<organism evidence="6 7">
    <name type="scientific">Stanieria cyanosphaera (strain ATCC 29371 / PCC 7437)</name>
    <dbReference type="NCBI Taxonomy" id="111780"/>
    <lineage>
        <taxon>Bacteria</taxon>
        <taxon>Bacillati</taxon>
        <taxon>Cyanobacteriota</taxon>
        <taxon>Cyanophyceae</taxon>
        <taxon>Pleurocapsales</taxon>
        <taxon>Dermocarpellaceae</taxon>
        <taxon>Stanieria</taxon>
    </lineage>
</organism>
<name>K9XX40_STAC7</name>
<keyword evidence="6" id="KW-0449">Lipoprotein</keyword>
<evidence type="ECO:0000256" key="1">
    <source>
        <dbReference type="ARBA" id="ARBA00023239"/>
    </source>
</evidence>
<dbReference type="AlphaFoldDB" id="K9XX40"/>
<evidence type="ECO:0000313" key="7">
    <source>
        <dbReference type="Proteomes" id="UP000010473"/>
    </source>
</evidence>
<dbReference type="PANTHER" id="PTHR34183">
    <property type="entry name" value="ENDOLYTIC PEPTIDOGLYCAN TRANSGLYCOSYLASE RLPA"/>
    <property type="match status" value="1"/>
</dbReference>
<dbReference type="NCBIfam" id="TIGR00413">
    <property type="entry name" value="rlpA"/>
    <property type="match status" value="1"/>
</dbReference>
<dbReference type="STRING" id="111780.Sta7437_3590"/>
<comment type="similarity">
    <text evidence="3 4">Belongs to the RlpA family.</text>
</comment>
<dbReference type="OrthoDB" id="9779128at2"/>
<dbReference type="Pfam" id="PF03330">
    <property type="entry name" value="DPBB_1"/>
    <property type="match status" value="1"/>
</dbReference>
<dbReference type="EMBL" id="CP003653">
    <property type="protein sequence ID" value="AFZ37088.1"/>
    <property type="molecule type" value="Genomic_DNA"/>
</dbReference>
<dbReference type="InterPro" id="IPR036908">
    <property type="entry name" value="RlpA-like_sf"/>
</dbReference>
<dbReference type="Proteomes" id="UP000010473">
    <property type="component" value="Chromosome"/>
</dbReference>
<dbReference type="GO" id="GO:0008932">
    <property type="term" value="F:lytic endotransglycosylase activity"/>
    <property type="evidence" value="ECO:0007669"/>
    <property type="project" value="UniProtKB-UniRule"/>
</dbReference>
<dbReference type="EC" id="4.2.2.-" evidence="3"/>